<keyword evidence="3" id="KW-1185">Reference proteome</keyword>
<evidence type="ECO:0000256" key="1">
    <source>
        <dbReference type="SAM" id="MobiDB-lite"/>
    </source>
</evidence>
<feature type="compositionally biased region" description="Basic and acidic residues" evidence="1">
    <location>
        <begin position="102"/>
        <end position="111"/>
    </location>
</feature>
<proteinExistence type="predicted"/>
<feature type="compositionally biased region" description="Basic and acidic residues" evidence="1">
    <location>
        <begin position="62"/>
        <end position="75"/>
    </location>
</feature>
<evidence type="ECO:0000313" key="2">
    <source>
        <dbReference type="EMBL" id="KAF7127962.1"/>
    </source>
</evidence>
<feature type="region of interest" description="Disordered" evidence="1">
    <location>
        <begin position="54"/>
        <end position="111"/>
    </location>
</feature>
<accession>A0A834G8G3</accession>
<dbReference type="Proteomes" id="UP000626092">
    <property type="component" value="Unassembled WGS sequence"/>
</dbReference>
<dbReference type="AlphaFoldDB" id="A0A834G8G3"/>
<gene>
    <name evidence="2" type="ORF">RHSIM_Rhsim11G0102800</name>
</gene>
<sequence length="111" mass="12648">MRACHVSGHWPSNKLQVYVYHLEQKIDLLTKRVENDKTVREELVEIKRLLHLSSNGSRGKRSRDSPLRNDGHDGPEVYFPRTLAKDRIAPPLDDESIGGDGRPPRDALGRI</sequence>
<dbReference type="EMBL" id="WJXA01000011">
    <property type="protein sequence ID" value="KAF7127962.1"/>
    <property type="molecule type" value="Genomic_DNA"/>
</dbReference>
<name>A0A834G8G3_RHOSS</name>
<protein>
    <submittedName>
        <fullName evidence="2">Uncharacterized protein</fullName>
    </submittedName>
</protein>
<evidence type="ECO:0000313" key="3">
    <source>
        <dbReference type="Proteomes" id="UP000626092"/>
    </source>
</evidence>
<organism evidence="2 3">
    <name type="scientific">Rhododendron simsii</name>
    <name type="common">Sims's rhododendron</name>
    <dbReference type="NCBI Taxonomy" id="118357"/>
    <lineage>
        <taxon>Eukaryota</taxon>
        <taxon>Viridiplantae</taxon>
        <taxon>Streptophyta</taxon>
        <taxon>Embryophyta</taxon>
        <taxon>Tracheophyta</taxon>
        <taxon>Spermatophyta</taxon>
        <taxon>Magnoliopsida</taxon>
        <taxon>eudicotyledons</taxon>
        <taxon>Gunneridae</taxon>
        <taxon>Pentapetalae</taxon>
        <taxon>asterids</taxon>
        <taxon>Ericales</taxon>
        <taxon>Ericaceae</taxon>
        <taxon>Ericoideae</taxon>
        <taxon>Rhodoreae</taxon>
        <taxon>Rhododendron</taxon>
    </lineage>
</organism>
<comment type="caution">
    <text evidence="2">The sequence shown here is derived from an EMBL/GenBank/DDBJ whole genome shotgun (WGS) entry which is preliminary data.</text>
</comment>
<reference evidence="2" key="1">
    <citation type="submission" date="2019-11" db="EMBL/GenBank/DDBJ databases">
        <authorList>
            <person name="Liu Y."/>
            <person name="Hou J."/>
            <person name="Li T.-Q."/>
            <person name="Guan C.-H."/>
            <person name="Wu X."/>
            <person name="Wu H.-Z."/>
            <person name="Ling F."/>
            <person name="Zhang R."/>
            <person name="Shi X.-G."/>
            <person name="Ren J.-P."/>
            <person name="Chen E.-F."/>
            <person name="Sun J.-M."/>
        </authorList>
    </citation>
    <scope>NUCLEOTIDE SEQUENCE</scope>
    <source>
        <strain evidence="2">Adult_tree_wgs_1</strain>
        <tissue evidence="2">Leaves</tissue>
    </source>
</reference>